<evidence type="ECO:0008006" key="3">
    <source>
        <dbReference type="Google" id="ProtNLM"/>
    </source>
</evidence>
<dbReference type="CDD" id="cd00093">
    <property type="entry name" value="HTH_XRE"/>
    <property type="match status" value="1"/>
</dbReference>
<evidence type="ECO:0000313" key="1">
    <source>
        <dbReference type="EMBL" id="EYA15120.1"/>
    </source>
</evidence>
<proteinExistence type="predicted"/>
<reference evidence="1 2" key="1">
    <citation type="submission" date="2014-02" db="EMBL/GenBank/DDBJ databases">
        <authorList>
            <person name="Sears C."/>
            <person name="Carroll K."/>
            <person name="Sack B.R."/>
            <person name="Qadri F."/>
            <person name="Myers L.L."/>
            <person name="Chung G.-T."/>
            <person name="Escheverria P."/>
            <person name="Fraser C.M."/>
            <person name="Sadzewicz L."/>
            <person name="Shefchek K.A."/>
            <person name="Tallon L."/>
            <person name="Das S.P."/>
            <person name="Daugherty S."/>
            <person name="Mongodin E.F."/>
        </authorList>
    </citation>
    <scope>NUCLEOTIDE SEQUENCE [LARGE SCALE GENOMIC DNA]</scope>
    <source>
        <strain evidence="1 2">1007-1-F #10</strain>
    </source>
</reference>
<dbReference type="InterPro" id="IPR001387">
    <property type="entry name" value="Cro/C1-type_HTH"/>
</dbReference>
<dbReference type="AlphaFoldDB" id="A0AAN4N0X6"/>
<dbReference type="Gene3D" id="3.30.2020.40">
    <property type="entry name" value="Uncharacterised protein PF10387, DUF2442"/>
    <property type="match status" value="1"/>
</dbReference>
<comment type="caution">
    <text evidence="1">The sequence shown here is derived from an EMBL/GenBank/DDBJ whole genome shotgun (WGS) entry which is preliminary data.</text>
</comment>
<organism evidence="1 2">
    <name type="scientific">Bacteroides fragilis str. 1007-1-F #10</name>
    <dbReference type="NCBI Taxonomy" id="1339295"/>
    <lineage>
        <taxon>Bacteria</taxon>
        <taxon>Pseudomonadati</taxon>
        <taxon>Bacteroidota</taxon>
        <taxon>Bacteroidia</taxon>
        <taxon>Bacteroidales</taxon>
        <taxon>Bacteroidaceae</taxon>
        <taxon>Bacteroides</taxon>
    </lineage>
</organism>
<evidence type="ECO:0000313" key="2">
    <source>
        <dbReference type="Proteomes" id="UP000022433"/>
    </source>
</evidence>
<name>A0AAN4N0X6_BACFG</name>
<dbReference type="InterPro" id="IPR018841">
    <property type="entry name" value="DUF2442"/>
</dbReference>
<dbReference type="Pfam" id="PF10387">
    <property type="entry name" value="DUF2442"/>
    <property type="match status" value="1"/>
</dbReference>
<dbReference type="Proteomes" id="UP000022433">
    <property type="component" value="Unassembled WGS sequence"/>
</dbReference>
<protein>
    <recommendedName>
        <fullName evidence="3">DUF2442 domain-containing protein</fullName>
    </recommendedName>
</protein>
<gene>
    <name evidence="1" type="ORF">M104_2113</name>
</gene>
<dbReference type="EMBL" id="JGEA01000020">
    <property type="protein sequence ID" value="EYA15120.1"/>
    <property type="molecule type" value="Genomic_DNA"/>
</dbReference>
<accession>A0AAN4N0X6</accession>
<sequence length="132" mass="15180">MDKVWLTDTAICIRTSDGREASEQFADVQRLNRATPEQRSNYKVTPYGIYWPELDENLSFEVFFSEKQNNVLYDLFIAHPELNASAIARRLGMSQSLFAQYISGTKKPSQERVNLILETIKNIGRELVSAQF</sequence>